<gene>
    <name evidence="1" type="ORF">MOC_1p0027</name>
</gene>
<evidence type="ECO:0000313" key="1">
    <source>
        <dbReference type="EMBL" id="AGO88265.1"/>
    </source>
</evidence>
<dbReference type="EMBL" id="JX627580">
    <property type="protein sequence ID" value="AGO88265.1"/>
    <property type="molecule type" value="Genomic_DNA"/>
</dbReference>
<name>A0A088B295_9HYPH</name>
<sequence length="83" mass="9046">MEIDQPYGTPERDVMCVMVCGKLVDIDLHGRRYDGLVGLIRAGGTDMSEAMVAASAAWEYARYDSDQTMPGFRAAACQQGRGL</sequence>
<dbReference type="AlphaFoldDB" id="A0A088B295"/>
<dbReference type="SUPFAM" id="SSF50199">
    <property type="entry name" value="Staphylococcal nuclease"/>
    <property type="match status" value="1"/>
</dbReference>
<dbReference type="RefSeq" id="WP_075382215.1">
    <property type="nucleotide sequence ID" value="NZ_JX627580.1"/>
</dbReference>
<dbReference type="InterPro" id="IPR035437">
    <property type="entry name" value="SNase_OB-fold_sf"/>
</dbReference>
<keyword evidence="1" id="KW-0614">Plasmid</keyword>
<organism evidence="1">
    <name type="scientific">Methylobacterium oryzae CBMB20</name>
    <dbReference type="NCBI Taxonomy" id="693986"/>
    <lineage>
        <taxon>Bacteria</taxon>
        <taxon>Pseudomonadati</taxon>
        <taxon>Pseudomonadota</taxon>
        <taxon>Alphaproteobacteria</taxon>
        <taxon>Hyphomicrobiales</taxon>
        <taxon>Methylobacteriaceae</taxon>
        <taxon>Methylobacterium</taxon>
    </lineage>
</organism>
<proteinExistence type="predicted"/>
<protein>
    <submittedName>
        <fullName evidence="1">Protein of unassigned function</fullName>
    </submittedName>
</protein>
<accession>A0A088B295</accession>
<reference evidence="1" key="1">
    <citation type="journal article" date="2014" name="PLoS ONE">
        <title>Genome Information of Methylobacterium oryzae, a Plant-Probiotic Methylotroph in the Phyllosphere.</title>
        <authorList>
            <person name="Kwak M.J."/>
            <person name="Jeong H."/>
            <person name="Madhaiyan M."/>
            <person name="Lee Y."/>
            <person name="Sa T.M."/>
            <person name="Oh T.K."/>
            <person name="Kim J.F."/>
        </authorList>
    </citation>
    <scope>NUCLEOTIDE SEQUENCE</scope>
    <source>
        <strain evidence="1">CBMB20</strain>
        <plasmid evidence="1">pMOC1</plasmid>
    </source>
</reference>
<geneLocation type="plasmid" evidence="1">
    <name>pMOC1</name>
</geneLocation>